<evidence type="ECO:0000256" key="6">
    <source>
        <dbReference type="SAM" id="MobiDB-lite"/>
    </source>
</evidence>
<comment type="subcellular location">
    <subcellularLocation>
        <location evidence="1">Nucleus</location>
    </subcellularLocation>
</comment>
<evidence type="ECO:0000313" key="7">
    <source>
        <dbReference type="EMBL" id="MDI1490348.1"/>
    </source>
</evidence>
<dbReference type="GO" id="GO:0005634">
    <property type="term" value="C:nucleus"/>
    <property type="evidence" value="ECO:0007669"/>
    <property type="project" value="UniProtKB-SubCell"/>
</dbReference>
<accession>A0AA43QPQ9</accession>
<dbReference type="Proteomes" id="UP001161017">
    <property type="component" value="Unassembled WGS sequence"/>
</dbReference>
<name>A0AA43QPQ9_9LECA</name>
<feature type="compositionally biased region" description="Polar residues" evidence="6">
    <location>
        <begin position="531"/>
        <end position="552"/>
    </location>
</feature>
<comment type="caution">
    <text evidence="7">The sequence shown here is derived from an EMBL/GenBank/DDBJ whole genome shotgun (WGS) entry which is preliminary data.</text>
</comment>
<protein>
    <submittedName>
        <fullName evidence="7">Transcriptional regulator</fullName>
    </submittedName>
</protein>
<dbReference type="GO" id="GO:0000124">
    <property type="term" value="C:SAGA complex"/>
    <property type="evidence" value="ECO:0007669"/>
    <property type="project" value="TreeGrafter"/>
</dbReference>
<comment type="similarity">
    <text evidence="2">Belongs to the NGG1 family.</text>
</comment>
<evidence type="ECO:0000256" key="4">
    <source>
        <dbReference type="ARBA" id="ARBA00023163"/>
    </source>
</evidence>
<keyword evidence="8" id="KW-1185">Reference proteome</keyword>
<keyword evidence="5" id="KW-0539">Nucleus</keyword>
<keyword evidence="3" id="KW-0805">Transcription regulation</keyword>
<feature type="compositionally biased region" description="Polar residues" evidence="6">
    <location>
        <begin position="179"/>
        <end position="195"/>
    </location>
</feature>
<feature type="compositionally biased region" description="Low complexity" evidence="6">
    <location>
        <begin position="330"/>
        <end position="342"/>
    </location>
</feature>
<feature type="compositionally biased region" description="Polar residues" evidence="6">
    <location>
        <begin position="576"/>
        <end position="587"/>
    </location>
</feature>
<keyword evidence="4" id="KW-0804">Transcription</keyword>
<feature type="region of interest" description="Disordered" evidence="6">
    <location>
        <begin position="276"/>
        <end position="365"/>
    </location>
</feature>
<feature type="region of interest" description="Disordered" evidence="6">
    <location>
        <begin position="526"/>
        <end position="597"/>
    </location>
</feature>
<dbReference type="PANTHER" id="PTHR13556">
    <property type="entry name" value="TRANSCRIPTIONAL ADAPTER 3-RELATED"/>
    <property type="match status" value="1"/>
</dbReference>
<dbReference type="AlphaFoldDB" id="A0AA43QPQ9"/>
<dbReference type="InterPro" id="IPR019340">
    <property type="entry name" value="Histone_AcTrfase_su3"/>
</dbReference>
<sequence>MTALLEIPLSSLMVPTNISYDSVLDRHGGGGAGIPDATHLQTISADLKTLAQLASARSEANNKGMRDLSQRRKQVIEEEREREKEIEQIRLQEEEERRKSIKREDEDDEDNDVKMDLKPDKTKRKKEKSVPREERPLNHGAHGLARQDGLDLPLEDTVNFLFFHPSTHSAGPPCANMAPRNTHNSSATPQASSTGGDAASRRTTRTPGGTPGGPAGRWVLTPAAHPPGSIDRHNEDLQRATGRNLLEKDHRSIAEADRIMRSIFGRDYKLGSISNMRSASPEEAARPAPSPSTKPDRSRASTSPLTEASPIQSPVLSAAAAPSSQPPIARPKSSDSDSSTDTHQPPPAIAQPQFQTFGTNPLTFDDPTVYEVRKVTDDMTDEEKKEIYCVSTFPQDDLSDLIAGTPPNKDFSNATKPTNQVQAHTFAAYLDGYLRPLKEEDIGFLNERGDRVTPFILPPRAKRHYTEAWAEEDQAMALDNPLLDRLPPNQARGSLDDMDDDVAGTDQISTGPVLSRLLTTMRFEHRAPPSEDSTQTNGASSSNGDITMTNGDVPNGISHESEPATNGDSNKPRPLPSSTTLPENVRQSGIIPNLSTNQLEERLKGELRHIGFLPADEEPEFDAHNDDEVAERLRWLQARLKQVSILNGARKRRVLELAEEQLAYQEYSTILEDLDGQVQQAYLKRARTAGKSKKNAKRPGGSGVGGGLAGTAGAGGANGVGVAAKPGIGDLARQLMNRRARWEEKIGPVFRGDVRRVRGSGEGIFGEKVLEPLKRMENDMFEEENE</sequence>
<evidence type="ECO:0000256" key="3">
    <source>
        <dbReference type="ARBA" id="ARBA00023015"/>
    </source>
</evidence>
<dbReference type="GO" id="GO:0003713">
    <property type="term" value="F:transcription coactivator activity"/>
    <property type="evidence" value="ECO:0007669"/>
    <property type="project" value="TreeGrafter"/>
</dbReference>
<gene>
    <name evidence="7" type="primary">NGG1</name>
    <name evidence="7" type="ORF">OHK93_001548</name>
</gene>
<evidence type="ECO:0000256" key="1">
    <source>
        <dbReference type="ARBA" id="ARBA00004123"/>
    </source>
</evidence>
<evidence type="ECO:0000256" key="2">
    <source>
        <dbReference type="ARBA" id="ARBA00005330"/>
    </source>
</evidence>
<dbReference type="PANTHER" id="PTHR13556:SF2">
    <property type="entry name" value="TRANSCRIPTIONAL ADAPTER 3"/>
    <property type="match status" value="1"/>
</dbReference>
<dbReference type="EMBL" id="JAPUFD010000011">
    <property type="protein sequence ID" value="MDI1490348.1"/>
    <property type="molecule type" value="Genomic_DNA"/>
</dbReference>
<feature type="region of interest" description="Disordered" evidence="6">
    <location>
        <begin position="488"/>
        <end position="511"/>
    </location>
</feature>
<feature type="compositionally biased region" description="Basic and acidic residues" evidence="6">
    <location>
        <begin position="128"/>
        <end position="137"/>
    </location>
</feature>
<proteinExistence type="inferred from homology"/>
<feature type="region of interest" description="Disordered" evidence="6">
    <location>
        <begin position="172"/>
        <end position="234"/>
    </location>
</feature>
<dbReference type="Pfam" id="PF10198">
    <property type="entry name" value="Ada3"/>
    <property type="match status" value="1"/>
</dbReference>
<feature type="compositionally biased region" description="Polar residues" evidence="6">
    <location>
        <begin position="300"/>
        <end position="312"/>
    </location>
</feature>
<feature type="compositionally biased region" description="Low complexity" evidence="6">
    <location>
        <begin position="313"/>
        <end position="323"/>
    </location>
</feature>
<reference evidence="7" key="1">
    <citation type="journal article" date="2023" name="Genome Biol. Evol.">
        <title>First Whole Genome Sequence and Flow Cytometry Genome Size Data for the Lichen-Forming Fungus Ramalina farinacea (Ascomycota).</title>
        <authorList>
            <person name="Llewellyn T."/>
            <person name="Mian S."/>
            <person name="Hill R."/>
            <person name="Leitch I.J."/>
            <person name="Gaya E."/>
        </authorList>
    </citation>
    <scope>NUCLEOTIDE SEQUENCE</scope>
    <source>
        <strain evidence="7">LIQ254RAFAR</strain>
    </source>
</reference>
<feature type="region of interest" description="Disordered" evidence="6">
    <location>
        <begin position="58"/>
        <end position="145"/>
    </location>
</feature>
<evidence type="ECO:0000256" key="5">
    <source>
        <dbReference type="ARBA" id="ARBA00023242"/>
    </source>
</evidence>
<evidence type="ECO:0000313" key="8">
    <source>
        <dbReference type="Proteomes" id="UP001161017"/>
    </source>
</evidence>
<feature type="compositionally biased region" description="Basic and acidic residues" evidence="6">
    <location>
        <begin position="64"/>
        <end position="104"/>
    </location>
</feature>
<dbReference type="GO" id="GO:0006357">
    <property type="term" value="P:regulation of transcription by RNA polymerase II"/>
    <property type="evidence" value="ECO:0007669"/>
    <property type="project" value="TreeGrafter"/>
</dbReference>
<organism evidence="7 8">
    <name type="scientific">Ramalina farinacea</name>
    <dbReference type="NCBI Taxonomy" id="258253"/>
    <lineage>
        <taxon>Eukaryota</taxon>
        <taxon>Fungi</taxon>
        <taxon>Dikarya</taxon>
        <taxon>Ascomycota</taxon>
        <taxon>Pezizomycotina</taxon>
        <taxon>Lecanoromycetes</taxon>
        <taxon>OSLEUM clade</taxon>
        <taxon>Lecanoromycetidae</taxon>
        <taxon>Lecanorales</taxon>
        <taxon>Lecanorineae</taxon>
        <taxon>Ramalinaceae</taxon>
        <taxon>Ramalina</taxon>
    </lineage>
</organism>